<dbReference type="KEGG" id="muh:HYN43_003120"/>
<dbReference type="SUPFAM" id="SSF53720">
    <property type="entry name" value="ALDH-like"/>
    <property type="match status" value="1"/>
</dbReference>
<dbReference type="PANTHER" id="PTHR43570:SF16">
    <property type="entry name" value="ALDEHYDE DEHYDROGENASE TYPE III, ISOFORM Q"/>
    <property type="match status" value="1"/>
</dbReference>
<dbReference type="InterPro" id="IPR012394">
    <property type="entry name" value="Aldehyde_DH_NAD(P)"/>
</dbReference>
<dbReference type="InterPro" id="IPR016162">
    <property type="entry name" value="Ald_DH_N"/>
</dbReference>
<evidence type="ECO:0000259" key="5">
    <source>
        <dbReference type="Pfam" id="PF00171"/>
    </source>
</evidence>
<dbReference type="Proteomes" id="UP000270046">
    <property type="component" value="Chromosome"/>
</dbReference>
<dbReference type="Gene3D" id="3.40.309.10">
    <property type="entry name" value="Aldehyde Dehydrogenase, Chain A, domain 2"/>
    <property type="match status" value="1"/>
</dbReference>
<comment type="similarity">
    <text evidence="1 3">Belongs to the aldehyde dehydrogenase family.</text>
</comment>
<dbReference type="CDD" id="cd07087">
    <property type="entry name" value="ALDH_F3-13-14_CALDH-like"/>
    <property type="match status" value="1"/>
</dbReference>
<keyword evidence="2 3" id="KW-0560">Oxidoreductase</keyword>
<accession>A0A494VSI9</accession>
<dbReference type="AlphaFoldDB" id="A0A494VSI9"/>
<dbReference type="PIRSF" id="PIRSF036492">
    <property type="entry name" value="ALDH"/>
    <property type="match status" value="1"/>
</dbReference>
<evidence type="ECO:0000313" key="6">
    <source>
        <dbReference type="EMBL" id="AYL94348.1"/>
    </source>
</evidence>
<dbReference type="GO" id="GO:0004029">
    <property type="term" value="F:aldehyde dehydrogenase (NAD+) activity"/>
    <property type="evidence" value="ECO:0007669"/>
    <property type="project" value="TreeGrafter"/>
</dbReference>
<dbReference type="GO" id="GO:0006081">
    <property type="term" value="P:aldehyde metabolic process"/>
    <property type="evidence" value="ECO:0007669"/>
    <property type="project" value="InterPro"/>
</dbReference>
<dbReference type="InterPro" id="IPR016163">
    <property type="entry name" value="Ald_DH_C"/>
</dbReference>
<name>A0A494VSI9_9SPHI</name>
<protein>
    <recommendedName>
        <fullName evidence="3">Aldehyde dehydrogenase</fullName>
    </recommendedName>
</protein>
<keyword evidence="7" id="KW-1185">Reference proteome</keyword>
<reference evidence="6 7" key="1">
    <citation type="submission" date="2018-10" db="EMBL/GenBank/DDBJ databases">
        <title>Genome sequencing of Mucilaginibacter sp. HYN0043.</title>
        <authorList>
            <person name="Kim M."/>
            <person name="Yi H."/>
        </authorList>
    </citation>
    <scope>NUCLEOTIDE SEQUENCE [LARGE SCALE GENOMIC DNA]</scope>
    <source>
        <strain evidence="6 7">HYN0043</strain>
    </source>
</reference>
<dbReference type="OrthoDB" id="781568at2"/>
<feature type="active site" evidence="4">
    <location>
        <position position="211"/>
    </location>
</feature>
<dbReference type="GO" id="GO:0005737">
    <property type="term" value="C:cytoplasm"/>
    <property type="evidence" value="ECO:0007669"/>
    <property type="project" value="TreeGrafter"/>
</dbReference>
<evidence type="ECO:0000256" key="4">
    <source>
        <dbReference type="PIRSR" id="PIRSR036492-1"/>
    </source>
</evidence>
<sequence>MNQFQELFDKQKAYFNTDITKSYEWRIEQLDRLERLLIEKQDDIREALGKDFKTASNEQAFEIMAPLGTIAFTRSQLKEWMKPVPAPMPKALAKTGHTAVTYREPFGVSLVIGPFNGPVILLLLPAIAALSAGNTVILKTSEAVPASAEVFARCVAEYFEPEAVTMVRGDKEVVTQLLALPFDFIFFTGSVKVGKIVMRAAAENLTPVLLELGGQNPGIVDETANVKDAAKKLAWGATAWGGQWCTSPGYAYVHESVAGEFVEEARKALLDMFGPDPKNNPDYDRIISPKEVKRLAALIDQDKVIAGGDFDDEAKYLAPTILYPVMWSDPIMDDEIFGPILPVIIYSDLKEVVKNIKSKAKPLAAFIFSRNQTNIDFILNSVSFGGGAINQSNVNLYVESMPYGGVGNSGLGNYYGKYGYEALTHPKSILVSPADVAIDHLFPPFTKETAEAQQLWFEY</sequence>
<dbReference type="PANTHER" id="PTHR43570">
    <property type="entry name" value="ALDEHYDE DEHYDROGENASE"/>
    <property type="match status" value="1"/>
</dbReference>
<evidence type="ECO:0000313" key="7">
    <source>
        <dbReference type="Proteomes" id="UP000270046"/>
    </source>
</evidence>
<dbReference type="InterPro" id="IPR016161">
    <property type="entry name" value="Ald_DH/histidinol_DH"/>
</dbReference>
<evidence type="ECO:0000256" key="2">
    <source>
        <dbReference type="ARBA" id="ARBA00023002"/>
    </source>
</evidence>
<dbReference type="Pfam" id="PF00171">
    <property type="entry name" value="Aldedh"/>
    <property type="match status" value="1"/>
</dbReference>
<dbReference type="InterPro" id="IPR015590">
    <property type="entry name" value="Aldehyde_DH_dom"/>
</dbReference>
<dbReference type="RefSeq" id="WP_119408067.1">
    <property type="nucleotide sequence ID" value="NZ_CP032869.1"/>
</dbReference>
<dbReference type="Gene3D" id="3.40.605.10">
    <property type="entry name" value="Aldehyde Dehydrogenase, Chain A, domain 1"/>
    <property type="match status" value="1"/>
</dbReference>
<proteinExistence type="inferred from homology"/>
<evidence type="ECO:0000256" key="1">
    <source>
        <dbReference type="ARBA" id="ARBA00009986"/>
    </source>
</evidence>
<feature type="active site" evidence="4">
    <location>
        <position position="245"/>
    </location>
</feature>
<organism evidence="6 7">
    <name type="scientific">Mucilaginibacter celer</name>
    <dbReference type="NCBI Taxonomy" id="2305508"/>
    <lineage>
        <taxon>Bacteria</taxon>
        <taxon>Pseudomonadati</taxon>
        <taxon>Bacteroidota</taxon>
        <taxon>Sphingobacteriia</taxon>
        <taxon>Sphingobacteriales</taxon>
        <taxon>Sphingobacteriaceae</taxon>
        <taxon>Mucilaginibacter</taxon>
    </lineage>
</organism>
<evidence type="ECO:0000256" key="3">
    <source>
        <dbReference type="PIRNR" id="PIRNR036492"/>
    </source>
</evidence>
<feature type="domain" description="Aldehyde dehydrogenase" evidence="5">
    <location>
        <begin position="22"/>
        <end position="429"/>
    </location>
</feature>
<gene>
    <name evidence="6" type="ORF">HYN43_003120</name>
</gene>
<dbReference type="EMBL" id="CP032869">
    <property type="protein sequence ID" value="AYL94348.1"/>
    <property type="molecule type" value="Genomic_DNA"/>
</dbReference>